<evidence type="ECO:0000256" key="1">
    <source>
        <dbReference type="ARBA" id="ARBA00010641"/>
    </source>
</evidence>
<evidence type="ECO:0000313" key="7">
    <source>
        <dbReference type="EMBL" id="TJY37295.1"/>
    </source>
</evidence>
<name>A0A4U0EZ06_9FLAO</name>
<dbReference type="InterPro" id="IPR039425">
    <property type="entry name" value="RNA_pol_sigma-70-like"/>
</dbReference>
<evidence type="ECO:0000313" key="8">
    <source>
        <dbReference type="Proteomes" id="UP000307657"/>
    </source>
</evidence>
<dbReference type="Proteomes" id="UP000307657">
    <property type="component" value="Unassembled WGS sequence"/>
</dbReference>
<sequence>MNTNQVWETYHQDIKLFLLSRIKNEEVVNDVLQDTFIKIHTKIDSLKDDKKLKSWVFTIARNTMLDYFKTNKLSTELKEYSIQIEEKLQMHDETDCLYGIIKRLPKKYRDPLFLADVKGKKQAEVASQLKLPIPTAKSRIQRARKLVAQGYMECCDFKMNQKGHLVGEVKDKEDCKVCS</sequence>
<dbReference type="Pfam" id="PF08281">
    <property type="entry name" value="Sigma70_r4_2"/>
    <property type="match status" value="1"/>
</dbReference>
<dbReference type="GO" id="GO:0016987">
    <property type="term" value="F:sigma factor activity"/>
    <property type="evidence" value="ECO:0007669"/>
    <property type="project" value="UniProtKB-KW"/>
</dbReference>
<organism evidence="7 8">
    <name type="scientific">Pontimicrobium aquaticum</name>
    <dbReference type="NCBI Taxonomy" id="2565367"/>
    <lineage>
        <taxon>Bacteria</taxon>
        <taxon>Pseudomonadati</taxon>
        <taxon>Bacteroidota</taxon>
        <taxon>Flavobacteriia</taxon>
        <taxon>Flavobacteriales</taxon>
        <taxon>Flavobacteriaceae</taxon>
        <taxon>Pontimicrobium</taxon>
    </lineage>
</organism>
<dbReference type="PANTHER" id="PTHR43133">
    <property type="entry name" value="RNA POLYMERASE ECF-TYPE SIGMA FACTO"/>
    <property type="match status" value="1"/>
</dbReference>
<dbReference type="GO" id="GO:0006352">
    <property type="term" value="P:DNA-templated transcription initiation"/>
    <property type="evidence" value="ECO:0007669"/>
    <property type="project" value="InterPro"/>
</dbReference>
<protein>
    <submittedName>
        <fullName evidence="7">Sigma-70 family RNA polymerase sigma factor</fullName>
    </submittedName>
</protein>
<gene>
    <name evidence="7" type="ORF">E5167_04935</name>
</gene>
<dbReference type="InterPro" id="IPR036388">
    <property type="entry name" value="WH-like_DNA-bd_sf"/>
</dbReference>
<dbReference type="SUPFAM" id="SSF88946">
    <property type="entry name" value="Sigma2 domain of RNA polymerase sigma factors"/>
    <property type="match status" value="1"/>
</dbReference>
<keyword evidence="4" id="KW-0804">Transcription</keyword>
<keyword evidence="3" id="KW-0731">Sigma factor</keyword>
<dbReference type="InterPro" id="IPR014284">
    <property type="entry name" value="RNA_pol_sigma-70_dom"/>
</dbReference>
<dbReference type="NCBIfam" id="TIGR02937">
    <property type="entry name" value="sigma70-ECF"/>
    <property type="match status" value="1"/>
</dbReference>
<dbReference type="RefSeq" id="WP_136841621.1">
    <property type="nucleotide sequence ID" value="NZ_SUPL01000002.1"/>
</dbReference>
<dbReference type="InterPro" id="IPR013325">
    <property type="entry name" value="RNA_pol_sigma_r2"/>
</dbReference>
<evidence type="ECO:0000256" key="2">
    <source>
        <dbReference type="ARBA" id="ARBA00023015"/>
    </source>
</evidence>
<dbReference type="AlphaFoldDB" id="A0A4U0EZ06"/>
<dbReference type="PANTHER" id="PTHR43133:SF62">
    <property type="entry name" value="RNA POLYMERASE SIGMA FACTOR SIGZ"/>
    <property type="match status" value="1"/>
</dbReference>
<evidence type="ECO:0000259" key="5">
    <source>
        <dbReference type="Pfam" id="PF04542"/>
    </source>
</evidence>
<keyword evidence="2" id="KW-0805">Transcription regulation</keyword>
<dbReference type="Gene3D" id="1.10.10.10">
    <property type="entry name" value="Winged helix-like DNA-binding domain superfamily/Winged helix DNA-binding domain"/>
    <property type="match status" value="1"/>
</dbReference>
<evidence type="ECO:0000256" key="4">
    <source>
        <dbReference type="ARBA" id="ARBA00023163"/>
    </source>
</evidence>
<feature type="domain" description="RNA polymerase sigma factor 70 region 4 type 2" evidence="6">
    <location>
        <begin position="95"/>
        <end position="145"/>
    </location>
</feature>
<evidence type="ECO:0000259" key="6">
    <source>
        <dbReference type="Pfam" id="PF08281"/>
    </source>
</evidence>
<dbReference type="Gene3D" id="1.10.1740.10">
    <property type="match status" value="1"/>
</dbReference>
<dbReference type="InterPro" id="IPR007627">
    <property type="entry name" value="RNA_pol_sigma70_r2"/>
</dbReference>
<dbReference type="InterPro" id="IPR013249">
    <property type="entry name" value="RNA_pol_sigma70_r4_t2"/>
</dbReference>
<evidence type="ECO:0000256" key="3">
    <source>
        <dbReference type="ARBA" id="ARBA00023082"/>
    </source>
</evidence>
<dbReference type="OrthoDB" id="9795666at2"/>
<comment type="similarity">
    <text evidence="1">Belongs to the sigma-70 factor family. ECF subfamily.</text>
</comment>
<dbReference type="EMBL" id="SUPL01000002">
    <property type="protein sequence ID" value="TJY37295.1"/>
    <property type="molecule type" value="Genomic_DNA"/>
</dbReference>
<dbReference type="Pfam" id="PF04542">
    <property type="entry name" value="Sigma70_r2"/>
    <property type="match status" value="1"/>
</dbReference>
<feature type="domain" description="RNA polymerase sigma-70 region 2" evidence="5">
    <location>
        <begin position="7"/>
        <end position="72"/>
    </location>
</feature>
<proteinExistence type="inferred from homology"/>
<dbReference type="GO" id="GO:0003677">
    <property type="term" value="F:DNA binding"/>
    <property type="evidence" value="ECO:0007669"/>
    <property type="project" value="InterPro"/>
</dbReference>
<dbReference type="InterPro" id="IPR013324">
    <property type="entry name" value="RNA_pol_sigma_r3/r4-like"/>
</dbReference>
<accession>A0A4U0EZ06</accession>
<dbReference type="SUPFAM" id="SSF88659">
    <property type="entry name" value="Sigma3 and sigma4 domains of RNA polymerase sigma factors"/>
    <property type="match status" value="1"/>
</dbReference>
<keyword evidence="8" id="KW-1185">Reference proteome</keyword>
<reference evidence="7 8" key="1">
    <citation type="submission" date="2019-04" db="EMBL/GenBank/DDBJ databases">
        <title>Lacinutrix sp. nov., isolated from marine water.</title>
        <authorList>
            <person name="Kim W."/>
        </authorList>
    </citation>
    <scope>NUCLEOTIDE SEQUENCE [LARGE SCALE GENOMIC DNA]</scope>
    <source>
        <strain evidence="7 8">CAU 1491</strain>
    </source>
</reference>
<comment type="caution">
    <text evidence="7">The sequence shown here is derived from an EMBL/GenBank/DDBJ whole genome shotgun (WGS) entry which is preliminary data.</text>
</comment>